<organism evidence="2 3">
    <name type="scientific">Musa troglodytarum</name>
    <name type="common">fe'i banana</name>
    <dbReference type="NCBI Taxonomy" id="320322"/>
    <lineage>
        <taxon>Eukaryota</taxon>
        <taxon>Viridiplantae</taxon>
        <taxon>Streptophyta</taxon>
        <taxon>Embryophyta</taxon>
        <taxon>Tracheophyta</taxon>
        <taxon>Spermatophyta</taxon>
        <taxon>Magnoliopsida</taxon>
        <taxon>Liliopsida</taxon>
        <taxon>Zingiberales</taxon>
        <taxon>Musaceae</taxon>
        <taxon>Musa</taxon>
    </lineage>
</organism>
<dbReference type="EMBL" id="CP097510">
    <property type="protein sequence ID" value="URE40191.1"/>
    <property type="molecule type" value="Genomic_DNA"/>
</dbReference>
<reference evidence="2" key="1">
    <citation type="submission" date="2022-05" db="EMBL/GenBank/DDBJ databases">
        <title>The Musa troglodytarum L. genome provides insights into the mechanism of non-climacteric behaviour and enrichment of carotenoids.</title>
        <authorList>
            <person name="Wang J."/>
        </authorList>
    </citation>
    <scope>NUCLEOTIDE SEQUENCE</scope>
    <source>
        <tissue evidence="2">Leaf</tissue>
    </source>
</reference>
<dbReference type="AlphaFoldDB" id="A0A9E7L4F2"/>
<gene>
    <name evidence="2" type="ORF">MUK42_35735</name>
</gene>
<protein>
    <submittedName>
        <fullName evidence="2">Uncharacterized protein</fullName>
    </submittedName>
</protein>
<feature type="region of interest" description="Disordered" evidence="1">
    <location>
        <begin position="1"/>
        <end position="26"/>
    </location>
</feature>
<evidence type="ECO:0000313" key="2">
    <source>
        <dbReference type="EMBL" id="URE40191.1"/>
    </source>
</evidence>
<accession>A0A9E7L4F2</accession>
<evidence type="ECO:0000256" key="1">
    <source>
        <dbReference type="SAM" id="MobiDB-lite"/>
    </source>
</evidence>
<proteinExistence type="predicted"/>
<dbReference type="Proteomes" id="UP001055439">
    <property type="component" value="Chromosome 8"/>
</dbReference>
<feature type="region of interest" description="Disordered" evidence="1">
    <location>
        <begin position="118"/>
        <end position="149"/>
    </location>
</feature>
<keyword evidence="3" id="KW-1185">Reference proteome</keyword>
<feature type="compositionally biased region" description="Low complexity" evidence="1">
    <location>
        <begin position="12"/>
        <end position="21"/>
    </location>
</feature>
<evidence type="ECO:0000313" key="3">
    <source>
        <dbReference type="Proteomes" id="UP001055439"/>
    </source>
</evidence>
<name>A0A9E7L4F2_9LILI</name>
<sequence length="161" mass="16733">MSQGEEARLRSRSSSSTATISPGGGGGDGMKYDCHYFCRERQQLKRAQMMQQRQHHRRGVGGVCVLTPPSPLYLLDGCPFPSSSVTTIASRPVVFPHSVAGYGGDDSGARVYDAEGHVAAGSSSSKTSSLNKGPSAMAVDSVGKEESAGLDLKLSLAPAGS</sequence>